<dbReference type="InterPro" id="IPR045864">
    <property type="entry name" value="aa-tRNA-synth_II/BPL/LPL"/>
</dbReference>
<keyword evidence="6 14" id="KW-0436">Ligase</keyword>
<dbReference type="Pfam" id="PF00152">
    <property type="entry name" value="tRNA-synt_2"/>
    <property type="match status" value="1"/>
</dbReference>
<evidence type="ECO:0000256" key="8">
    <source>
        <dbReference type="ARBA" id="ARBA00022840"/>
    </source>
</evidence>
<dbReference type="AlphaFoldDB" id="A0A6G1S794"/>
<reference evidence="14" key="1">
    <citation type="submission" date="2018-10" db="EMBL/GenBank/DDBJ databases">
        <title>Transcriptome assembly of Aceria tosichella (Wheat curl mite) Type 2.</title>
        <authorList>
            <person name="Scully E.D."/>
            <person name="Geib S.M."/>
            <person name="Palmer N.A."/>
            <person name="Gupta A.K."/>
            <person name="Sarath G."/>
            <person name="Tatineni S."/>
        </authorList>
    </citation>
    <scope>NUCLEOTIDE SEQUENCE</scope>
    <source>
        <strain evidence="14">LincolnNE</strain>
    </source>
</reference>
<dbReference type="PROSITE" id="PS50862">
    <property type="entry name" value="AA_TRNA_LIGASE_II"/>
    <property type="match status" value="1"/>
</dbReference>
<dbReference type="InterPro" id="IPR012340">
    <property type="entry name" value="NA-bd_OB-fold"/>
</dbReference>
<dbReference type="EMBL" id="GGYP01001487">
    <property type="protein sequence ID" value="MDE46258.1"/>
    <property type="molecule type" value="Transcribed_RNA"/>
</dbReference>
<proteinExistence type="inferred from homology"/>
<evidence type="ECO:0000256" key="5">
    <source>
        <dbReference type="ARBA" id="ARBA00022490"/>
    </source>
</evidence>
<dbReference type="GO" id="GO:0017101">
    <property type="term" value="C:aminoacyl-tRNA synthetase multienzyme complex"/>
    <property type="evidence" value="ECO:0007669"/>
    <property type="project" value="TreeGrafter"/>
</dbReference>
<dbReference type="PRINTS" id="PR01042">
    <property type="entry name" value="TRNASYNTHASP"/>
</dbReference>
<dbReference type="PANTHER" id="PTHR43450:SF1">
    <property type="entry name" value="ASPARTATE--TRNA LIGASE, CYTOPLASMIC"/>
    <property type="match status" value="1"/>
</dbReference>
<organism evidence="14">
    <name type="scientific">Aceria tosichella</name>
    <name type="common">wheat curl mite</name>
    <dbReference type="NCBI Taxonomy" id="561515"/>
    <lineage>
        <taxon>Eukaryota</taxon>
        <taxon>Metazoa</taxon>
        <taxon>Ecdysozoa</taxon>
        <taxon>Arthropoda</taxon>
        <taxon>Chelicerata</taxon>
        <taxon>Arachnida</taxon>
        <taxon>Acari</taxon>
        <taxon>Acariformes</taxon>
        <taxon>Trombidiformes</taxon>
        <taxon>Prostigmata</taxon>
        <taxon>Eupodina</taxon>
        <taxon>Eriophyoidea</taxon>
        <taxon>Eriophyidae</taxon>
        <taxon>Eriophyinae</taxon>
        <taxon>Aceriini</taxon>
        <taxon>Aceria</taxon>
    </lineage>
</organism>
<dbReference type="GO" id="GO:0005829">
    <property type="term" value="C:cytosol"/>
    <property type="evidence" value="ECO:0007669"/>
    <property type="project" value="TreeGrafter"/>
</dbReference>
<dbReference type="GO" id="GO:0004815">
    <property type="term" value="F:aspartate-tRNA ligase activity"/>
    <property type="evidence" value="ECO:0007669"/>
    <property type="project" value="UniProtKB-EC"/>
</dbReference>
<dbReference type="NCBIfam" id="TIGR00458">
    <property type="entry name" value="aspS_nondisc"/>
    <property type="match status" value="1"/>
</dbReference>
<dbReference type="InterPro" id="IPR004523">
    <property type="entry name" value="Asp-tRNA_synthase_2"/>
</dbReference>
<dbReference type="GO" id="GO:0005524">
    <property type="term" value="F:ATP binding"/>
    <property type="evidence" value="ECO:0007669"/>
    <property type="project" value="UniProtKB-KW"/>
</dbReference>
<evidence type="ECO:0000256" key="11">
    <source>
        <dbReference type="ARBA" id="ARBA00033155"/>
    </source>
</evidence>
<dbReference type="FunFam" id="3.30.930.10:FF:000013">
    <property type="entry name" value="Aspartate--tRNA ligase, cytoplasmic"/>
    <property type="match status" value="1"/>
</dbReference>
<evidence type="ECO:0000256" key="4">
    <source>
        <dbReference type="ARBA" id="ARBA00018853"/>
    </source>
</evidence>
<dbReference type="Gene3D" id="2.40.50.140">
    <property type="entry name" value="Nucleic acid-binding proteins"/>
    <property type="match status" value="1"/>
</dbReference>
<evidence type="ECO:0000256" key="2">
    <source>
        <dbReference type="ARBA" id="ARBA00005312"/>
    </source>
</evidence>
<comment type="subcellular location">
    <subcellularLocation>
        <location evidence="1">Cytoplasm</location>
    </subcellularLocation>
</comment>
<dbReference type="CDD" id="cd04320">
    <property type="entry name" value="AspRS_cyto_N"/>
    <property type="match status" value="1"/>
</dbReference>
<evidence type="ECO:0000256" key="6">
    <source>
        <dbReference type="ARBA" id="ARBA00022598"/>
    </source>
</evidence>
<keyword evidence="8" id="KW-0067">ATP-binding</keyword>
<feature type="domain" description="Aminoacyl-transfer RNA synthetases class-II family profile" evidence="13">
    <location>
        <begin position="184"/>
        <end position="483"/>
    </location>
</feature>
<dbReference type="SUPFAM" id="SSF50249">
    <property type="entry name" value="Nucleic acid-binding proteins"/>
    <property type="match status" value="1"/>
</dbReference>
<dbReference type="Gene3D" id="3.30.930.10">
    <property type="entry name" value="Bira Bifunctional Protein, Domain 2"/>
    <property type="match status" value="1"/>
</dbReference>
<dbReference type="CDD" id="cd00776">
    <property type="entry name" value="AsxRS_core"/>
    <property type="match status" value="1"/>
</dbReference>
<dbReference type="InterPro" id="IPR004364">
    <property type="entry name" value="Aa-tRNA-synt_II"/>
</dbReference>
<keyword evidence="7" id="KW-0547">Nucleotide-binding</keyword>
<gene>
    <name evidence="14" type="primary">DARS</name>
    <name evidence="14" type="ORF">g.10566</name>
</gene>
<keyword evidence="10" id="KW-0030">Aminoacyl-tRNA synthetase</keyword>
<dbReference type="PANTHER" id="PTHR43450">
    <property type="entry name" value="ASPARTYL-TRNA SYNTHETASE"/>
    <property type="match status" value="1"/>
</dbReference>
<dbReference type="GO" id="GO:0003723">
    <property type="term" value="F:RNA binding"/>
    <property type="evidence" value="ECO:0007669"/>
    <property type="project" value="TreeGrafter"/>
</dbReference>
<evidence type="ECO:0000256" key="7">
    <source>
        <dbReference type="ARBA" id="ARBA00022741"/>
    </source>
</evidence>
<comment type="similarity">
    <text evidence="2">Belongs to the class-II aminoacyl-tRNA synthetase family. Type 2 subfamily.</text>
</comment>
<keyword evidence="5" id="KW-0963">Cytoplasm</keyword>
<dbReference type="InterPro" id="IPR002312">
    <property type="entry name" value="Asp/Asn-tRNA-synth_IIb"/>
</dbReference>
<evidence type="ECO:0000256" key="9">
    <source>
        <dbReference type="ARBA" id="ARBA00022917"/>
    </source>
</evidence>
<comment type="catalytic activity">
    <reaction evidence="12">
        <text>tRNA(Asp) + L-aspartate + ATP = L-aspartyl-tRNA(Asp) + AMP + diphosphate</text>
        <dbReference type="Rhea" id="RHEA:19649"/>
        <dbReference type="Rhea" id="RHEA-COMP:9660"/>
        <dbReference type="Rhea" id="RHEA-COMP:9678"/>
        <dbReference type="ChEBI" id="CHEBI:29991"/>
        <dbReference type="ChEBI" id="CHEBI:30616"/>
        <dbReference type="ChEBI" id="CHEBI:33019"/>
        <dbReference type="ChEBI" id="CHEBI:78442"/>
        <dbReference type="ChEBI" id="CHEBI:78516"/>
        <dbReference type="ChEBI" id="CHEBI:456215"/>
        <dbReference type="EC" id="6.1.1.12"/>
    </reaction>
</comment>
<evidence type="ECO:0000256" key="12">
    <source>
        <dbReference type="ARBA" id="ARBA00047904"/>
    </source>
</evidence>
<evidence type="ECO:0000256" key="3">
    <source>
        <dbReference type="ARBA" id="ARBA00012841"/>
    </source>
</evidence>
<dbReference type="InterPro" id="IPR006195">
    <property type="entry name" value="aa-tRNA-synth_II"/>
</dbReference>
<evidence type="ECO:0000256" key="1">
    <source>
        <dbReference type="ARBA" id="ARBA00004496"/>
    </source>
</evidence>
<name>A0A6G1S794_9ACAR</name>
<evidence type="ECO:0000313" key="14">
    <source>
        <dbReference type="EMBL" id="MDE46258.1"/>
    </source>
</evidence>
<dbReference type="HAMAP" id="MF_02075">
    <property type="entry name" value="Asp_tRNA_synth_type2"/>
    <property type="match status" value="1"/>
</dbReference>
<dbReference type="NCBIfam" id="NF003483">
    <property type="entry name" value="PRK05159.1"/>
    <property type="match status" value="1"/>
</dbReference>
<protein>
    <recommendedName>
        <fullName evidence="4">Aspartate--tRNA ligase, cytoplasmic</fullName>
        <ecNumber evidence="3">6.1.1.12</ecNumber>
    </recommendedName>
    <alternativeName>
        <fullName evidence="11">Aspartyl-tRNA synthetase</fullName>
    </alternativeName>
</protein>
<dbReference type="GO" id="GO:0006422">
    <property type="term" value="P:aspartyl-tRNA aminoacylation"/>
    <property type="evidence" value="ECO:0007669"/>
    <property type="project" value="InterPro"/>
</dbReference>
<sequence>MAEKYKLTRITEVQVGQHVWIRADLHQTRCKGKQAFFVLRQERQTIQAILRVAEGTPVTKEEILNVAGIPKESIVDVYGYVKQSPKKIEGCTQKYMELELSKVVVVSRADARNPTLIEDLSRSEAEIAAELEKLKLKEEKGPKGAGDKPSILTITVDQDTRLNNRWIDLRTAANSAIEDIKGGVAKLFRGFLDDQGFKEHFTPKLLGAASEGGANVFEVKYFNRKAYLAQSPQFHKQMLISARRNRVYTIGPVFRAEDSNTHRHLTEFVGLDLEMAFDHDYHEVVDLIAQLFVHIFKGLEEKYADDIADVHRQYPAEPFKFLEQTPVLKYTEAVDMLRAAGAEIGDEDDLSTPNERLLGKLVKEKYNTDFFVLDKFPLAVRPFYTMPDPENNKYSNSYDMFMRGEEVLSGAQRVNEEKLLEERAKHHGIEIDTIEAYVRSFRHGCPPHAGGGIGLERVVMLYLGLDNIRKTSTFPRDPKRLAP</sequence>
<evidence type="ECO:0000259" key="13">
    <source>
        <dbReference type="PROSITE" id="PS50862"/>
    </source>
</evidence>
<dbReference type="SUPFAM" id="SSF55681">
    <property type="entry name" value="Class II aaRS and biotin synthetases"/>
    <property type="match status" value="1"/>
</dbReference>
<evidence type="ECO:0000256" key="10">
    <source>
        <dbReference type="ARBA" id="ARBA00023146"/>
    </source>
</evidence>
<accession>A0A6G1S794</accession>
<keyword evidence="9" id="KW-0648">Protein biosynthesis</keyword>
<dbReference type="EC" id="6.1.1.12" evidence="3"/>